<reference evidence="1 2" key="1">
    <citation type="submission" date="2017-09" db="EMBL/GenBank/DDBJ databases">
        <title>Genomics of the genus Arcobacter.</title>
        <authorList>
            <person name="Perez-Cataluna A."/>
            <person name="Figueras M.J."/>
            <person name="Salas-Masso N."/>
        </authorList>
    </citation>
    <scope>NUCLEOTIDE SEQUENCE [LARGE SCALE GENOMIC DNA]</scope>
    <source>
        <strain evidence="1 2">DSM 18005</strain>
    </source>
</reference>
<comment type="caution">
    <text evidence="1">The sequence shown here is derived from an EMBL/GenBank/DDBJ whole genome shotgun (WGS) entry which is preliminary data.</text>
</comment>
<evidence type="ECO:0000313" key="1">
    <source>
        <dbReference type="EMBL" id="PKI82228.1"/>
    </source>
</evidence>
<name>A0A2N1J6P4_9BACT</name>
<proteinExistence type="predicted"/>
<dbReference type="RefSeq" id="WP_101183181.1">
    <property type="nucleotide sequence ID" value="NZ_CP031218.1"/>
</dbReference>
<dbReference type="Proteomes" id="UP000233248">
    <property type="component" value="Unassembled WGS sequence"/>
</dbReference>
<sequence>MKNNRAIDNFIKALEEHEFIKAHELLEDDWKAFKRQKQTTEAKALQGLINGATALALYHIKKRPSGFIKVWPVYIKYKPLLQNAKLKDKNRFYDACNILEKKRDELIKDL</sequence>
<dbReference type="InterPro" id="IPR023203">
    <property type="entry name" value="TTHA0068_sf"/>
</dbReference>
<organism evidence="1 2">
    <name type="scientific">Malaciobacter halophilus</name>
    <dbReference type="NCBI Taxonomy" id="197482"/>
    <lineage>
        <taxon>Bacteria</taxon>
        <taxon>Pseudomonadati</taxon>
        <taxon>Campylobacterota</taxon>
        <taxon>Epsilonproteobacteria</taxon>
        <taxon>Campylobacterales</taxon>
        <taxon>Arcobacteraceae</taxon>
        <taxon>Malaciobacter</taxon>
    </lineage>
</organism>
<dbReference type="SUPFAM" id="SSF140663">
    <property type="entry name" value="TTHA0068-like"/>
    <property type="match status" value="1"/>
</dbReference>
<protein>
    <recommendedName>
        <fullName evidence="3">DUF309 domain-containing protein</fullName>
    </recommendedName>
</protein>
<dbReference type="OrthoDB" id="5343951at2"/>
<dbReference type="InterPro" id="IPR005500">
    <property type="entry name" value="DUF309"/>
</dbReference>
<accession>A0A2N1J6P4</accession>
<dbReference type="KEGG" id="ahs:AHALO_1647"/>
<dbReference type="Gene3D" id="1.10.3450.10">
    <property type="entry name" value="TTHA0068-like"/>
    <property type="match status" value="1"/>
</dbReference>
<dbReference type="AlphaFoldDB" id="A0A2N1J6P4"/>
<dbReference type="EMBL" id="NXIF01000002">
    <property type="protein sequence ID" value="PKI82228.1"/>
    <property type="molecule type" value="Genomic_DNA"/>
</dbReference>
<gene>
    <name evidence="1" type="ORF">CP960_00295</name>
</gene>
<evidence type="ECO:0000313" key="2">
    <source>
        <dbReference type="Proteomes" id="UP000233248"/>
    </source>
</evidence>
<keyword evidence="2" id="KW-1185">Reference proteome</keyword>
<dbReference type="Pfam" id="PF03745">
    <property type="entry name" value="DUF309"/>
    <property type="match status" value="1"/>
</dbReference>
<evidence type="ECO:0008006" key="3">
    <source>
        <dbReference type="Google" id="ProtNLM"/>
    </source>
</evidence>